<feature type="signal peptide" evidence="6">
    <location>
        <begin position="1"/>
        <end position="23"/>
    </location>
</feature>
<gene>
    <name evidence="7" type="ORF">STAS_20423</name>
</gene>
<dbReference type="AlphaFoldDB" id="A0A5A7QEB8"/>
<feature type="chain" id="PRO_5025091622" description="S-protein homolog" evidence="6">
    <location>
        <begin position="24"/>
        <end position="143"/>
    </location>
</feature>
<evidence type="ECO:0000256" key="3">
    <source>
        <dbReference type="ARBA" id="ARBA00022471"/>
    </source>
</evidence>
<reference evidence="8" key="1">
    <citation type="journal article" date="2019" name="Curr. Biol.">
        <title>Genome Sequence of Striga asiatica Provides Insight into the Evolution of Plant Parasitism.</title>
        <authorList>
            <person name="Yoshida S."/>
            <person name="Kim S."/>
            <person name="Wafula E.K."/>
            <person name="Tanskanen J."/>
            <person name="Kim Y.M."/>
            <person name="Honaas L."/>
            <person name="Yang Z."/>
            <person name="Spallek T."/>
            <person name="Conn C.E."/>
            <person name="Ichihashi Y."/>
            <person name="Cheong K."/>
            <person name="Cui S."/>
            <person name="Der J.P."/>
            <person name="Gundlach H."/>
            <person name="Jiao Y."/>
            <person name="Hori C."/>
            <person name="Ishida J.K."/>
            <person name="Kasahara H."/>
            <person name="Kiba T."/>
            <person name="Kim M.S."/>
            <person name="Koo N."/>
            <person name="Laohavisit A."/>
            <person name="Lee Y.H."/>
            <person name="Lumba S."/>
            <person name="McCourt P."/>
            <person name="Mortimer J.C."/>
            <person name="Mutuku J.M."/>
            <person name="Nomura T."/>
            <person name="Sasaki-Sekimoto Y."/>
            <person name="Seto Y."/>
            <person name="Wang Y."/>
            <person name="Wakatake T."/>
            <person name="Sakakibara H."/>
            <person name="Demura T."/>
            <person name="Yamaguchi S."/>
            <person name="Yoneyama K."/>
            <person name="Manabe R.I."/>
            <person name="Nelson D.C."/>
            <person name="Schulman A.H."/>
            <person name="Timko M.P."/>
            <person name="dePamphilis C.W."/>
            <person name="Choi D."/>
            <person name="Shirasu K."/>
        </authorList>
    </citation>
    <scope>NUCLEOTIDE SEQUENCE [LARGE SCALE GENOMIC DNA]</scope>
    <source>
        <strain evidence="8">cv. UVA1</strain>
    </source>
</reference>
<evidence type="ECO:0000256" key="2">
    <source>
        <dbReference type="ARBA" id="ARBA00005581"/>
    </source>
</evidence>
<keyword evidence="5 6" id="KW-0732">Signal</keyword>
<name>A0A5A7QEB8_STRAF</name>
<protein>
    <recommendedName>
        <fullName evidence="6">S-protein homolog</fullName>
    </recommendedName>
</protein>
<keyword evidence="8" id="KW-1185">Reference proteome</keyword>
<dbReference type="Proteomes" id="UP000325081">
    <property type="component" value="Unassembled WGS sequence"/>
</dbReference>
<sequence length="143" mass="16131">MNMLITTLVVLLGLVTKLNPSQAINEKETVVLKNDIPGEYVTIHPYSSEDDLGVHVLPYGANFTFHFRINILSTTKFLCDFFTAHGSGNYAVFNTRLGYQCWGYCLWTIGTYGLCLQQIDNQLYCQTCKKPAPPKMITNVNKL</sequence>
<accession>A0A5A7QEB8</accession>
<evidence type="ECO:0000256" key="1">
    <source>
        <dbReference type="ARBA" id="ARBA00004613"/>
    </source>
</evidence>
<evidence type="ECO:0000256" key="6">
    <source>
        <dbReference type="RuleBase" id="RU367044"/>
    </source>
</evidence>
<dbReference type="PANTHER" id="PTHR31232">
    <property type="match status" value="1"/>
</dbReference>
<dbReference type="InterPro" id="IPR010264">
    <property type="entry name" value="Self-incomp_S1"/>
</dbReference>
<dbReference type="PANTHER" id="PTHR31232:SF42">
    <property type="entry name" value="S-PROTEIN HOMOLOG"/>
    <property type="match status" value="1"/>
</dbReference>
<comment type="subcellular location">
    <subcellularLocation>
        <location evidence="1 6">Secreted</location>
    </subcellularLocation>
</comment>
<dbReference type="OrthoDB" id="912158at2759"/>
<evidence type="ECO:0000256" key="4">
    <source>
        <dbReference type="ARBA" id="ARBA00022525"/>
    </source>
</evidence>
<dbReference type="Pfam" id="PF05938">
    <property type="entry name" value="Self-incomp_S1"/>
    <property type="match status" value="1"/>
</dbReference>
<evidence type="ECO:0000313" key="8">
    <source>
        <dbReference type="Proteomes" id="UP000325081"/>
    </source>
</evidence>
<dbReference type="EMBL" id="BKCP01006660">
    <property type="protein sequence ID" value="GER43570.1"/>
    <property type="molecule type" value="Genomic_DNA"/>
</dbReference>
<keyword evidence="4 6" id="KW-0964">Secreted</keyword>
<organism evidence="7 8">
    <name type="scientific">Striga asiatica</name>
    <name type="common">Asiatic witchweed</name>
    <name type="synonym">Buchnera asiatica</name>
    <dbReference type="NCBI Taxonomy" id="4170"/>
    <lineage>
        <taxon>Eukaryota</taxon>
        <taxon>Viridiplantae</taxon>
        <taxon>Streptophyta</taxon>
        <taxon>Embryophyta</taxon>
        <taxon>Tracheophyta</taxon>
        <taxon>Spermatophyta</taxon>
        <taxon>Magnoliopsida</taxon>
        <taxon>eudicotyledons</taxon>
        <taxon>Gunneridae</taxon>
        <taxon>Pentapetalae</taxon>
        <taxon>asterids</taxon>
        <taxon>lamiids</taxon>
        <taxon>Lamiales</taxon>
        <taxon>Orobanchaceae</taxon>
        <taxon>Buchnereae</taxon>
        <taxon>Striga</taxon>
    </lineage>
</organism>
<evidence type="ECO:0000313" key="7">
    <source>
        <dbReference type="EMBL" id="GER43570.1"/>
    </source>
</evidence>
<dbReference type="GO" id="GO:0060320">
    <property type="term" value="P:rejection of self pollen"/>
    <property type="evidence" value="ECO:0007669"/>
    <property type="project" value="UniProtKB-KW"/>
</dbReference>
<comment type="similarity">
    <text evidence="2 6">Belongs to the plant self-incompatibility (S1) protein family.</text>
</comment>
<dbReference type="GO" id="GO:0005576">
    <property type="term" value="C:extracellular region"/>
    <property type="evidence" value="ECO:0007669"/>
    <property type="project" value="UniProtKB-SubCell"/>
</dbReference>
<comment type="caution">
    <text evidence="7">The sequence shown here is derived from an EMBL/GenBank/DDBJ whole genome shotgun (WGS) entry which is preliminary data.</text>
</comment>
<proteinExistence type="inferred from homology"/>
<keyword evidence="3 6" id="KW-0713">Self-incompatibility</keyword>
<evidence type="ECO:0000256" key="5">
    <source>
        <dbReference type="ARBA" id="ARBA00022729"/>
    </source>
</evidence>